<dbReference type="Proteomes" id="UP000473278">
    <property type="component" value="Unassembled WGS sequence"/>
</dbReference>
<protein>
    <submittedName>
        <fullName evidence="3">VCBS repeat-containing protein</fullName>
    </submittedName>
</protein>
<keyword evidence="4" id="KW-1185">Reference proteome</keyword>
<dbReference type="AlphaFoldDB" id="A0A6M1SZJ7"/>
<gene>
    <name evidence="3" type="ORF">G3570_08215</name>
</gene>
<dbReference type="RefSeq" id="WP_165141105.1">
    <property type="nucleotide sequence ID" value="NZ_JAALLT010000002.1"/>
</dbReference>
<name>A0A6M1SZJ7_9BACT</name>
<evidence type="ECO:0000313" key="3">
    <source>
        <dbReference type="EMBL" id="NGP76614.1"/>
    </source>
</evidence>
<dbReference type="InterPro" id="IPR028994">
    <property type="entry name" value="Integrin_alpha_N"/>
</dbReference>
<proteinExistence type="predicted"/>
<dbReference type="EMBL" id="JAALLT010000002">
    <property type="protein sequence ID" value="NGP76614.1"/>
    <property type="molecule type" value="Genomic_DNA"/>
</dbReference>
<dbReference type="SUPFAM" id="SSF69318">
    <property type="entry name" value="Integrin alpha N-terminal domain"/>
    <property type="match status" value="3"/>
</dbReference>
<accession>A0A6M1SZJ7</accession>
<dbReference type="Pfam" id="PF07593">
    <property type="entry name" value="UnbV_ASPIC"/>
    <property type="match status" value="1"/>
</dbReference>
<dbReference type="InterPro" id="IPR011519">
    <property type="entry name" value="UnbV_ASPIC"/>
</dbReference>
<dbReference type="PANTHER" id="PTHR16026:SF0">
    <property type="entry name" value="CARTILAGE ACIDIC PROTEIN 1"/>
    <property type="match status" value="1"/>
</dbReference>
<sequence length="1120" mass="124410">MKSKFGPVYMIFLKRLLLLSIISLFAFSGCQTDSVNRTLFSELPPEQTGIEFSNDLTFSQDFNIYRYRNFYNGGGVGVGDFNNDGLPDLYFTSNMQENRLYLNDGDLSFTDITAKAGVAGQRAWSTGVSVVDVNGDGYMDIYVCNSGIVQGDDKRNELFINNGDSTFTERAKEFGLDDSALSIHASFFDYDRDGDLDMYLVNNSFRAIGSFEQEENTRNIRNEKGGDKLYRNEGERFVDVSEEAGIYGSEIGFGLGVSVADVNRDGWEDMYVSNDFFERDYLYINNRDGTFSEVLEEQMKSVSAAAMGADVADLNGDGYPEIFVTDMLPDPESRLKQVTTFDDWQRYQKYVRDGYYHQFTRNTLQLNNGNGTFSEVGRYAGVEATDWSWGANIADFNLDGERDLFVANGIYQDLTNVDYLQEVSKEETVRMIVSDSTVNFERLIEMIPSTPISNYAFSNRGGMQFADSSRAWGLDRPGFSNGSAYADLDNDGDLELVINNLNSKASVYQNNFVEQNRKGNWLKIELKGQAPNHFAVGSQVTLWAEGKQWYAEQIPVRGFQSTVDHRLHIGLGDTESVDSLVVQWPDGAVSKTTEVSVNRKISIDREDADLLESRDEMADGNNKETVLEDITDELNLEWQHEESTYNDFSRDRLLFHMRSTEGPPLCIADANGDGFDDFYVGGAKGQAGVLFLQSEEGEFNQKGVPLFLEDAGSEDTDCVWLDANGDEQMDLFVGSGSNEFPPSSSALSDRLYLNEGNGNFVRAELGVPSWRYKTAGSVSAGDFDGDGDTDLFLGVRLQPFGVGLPVNGYLLENDGTGSFEDVTESIAPDLAALGMITDSEWGDVDGDGDMDLVLAGEWMPLTIFENSGDGQLTKMESSTGIENDVGWWNSVRLNDLDGDGDLDILAGNHGKNSRFEATNDQPVEMWINDFDGNGSIEQVISTYKDGKRYPMALRHDLLEMLPELESKYPDYNSYAGQTISDIFTSEQLDQSQKFTANRLESVVGWNDGSGTFTLQNLPMEAQLTPLYDFLTLDITGDGSKEILTGGNLYAAKPEVGRYDAGYGSVFGVDGKEIHEIPSTRSGFSVDGEIRSIQRINSPKYGQVILVARNNAGIKAFRIKK</sequence>
<feature type="domain" description="ASPIC/UnbV" evidence="2">
    <location>
        <begin position="535"/>
        <end position="601"/>
    </location>
</feature>
<dbReference type="InterPro" id="IPR027039">
    <property type="entry name" value="Crtac1"/>
</dbReference>
<dbReference type="PROSITE" id="PS51257">
    <property type="entry name" value="PROKAR_LIPOPROTEIN"/>
    <property type="match status" value="1"/>
</dbReference>
<comment type="caution">
    <text evidence="3">The sequence shown here is derived from an EMBL/GenBank/DDBJ whole genome shotgun (WGS) entry which is preliminary data.</text>
</comment>
<organism evidence="3 4">
    <name type="scientific">Halalkalibaculum roseum</name>
    <dbReference type="NCBI Taxonomy" id="2709311"/>
    <lineage>
        <taxon>Bacteria</taxon>
        <taxon>Pseudomonadati</taxon>
        <taxon>Balneolota</taxon>
        <taxon>Balneolia</taxon>
        <taxon>Balneolales</taxon>
        <taxon>Balneolaceae</taxon>
        <taxon>Halalkalibaculum</taxon>
    </lineage>
</organism>
<evidence type="ECO:0000256" key="1">
    <source>
        <dbReference type="ARBA" id="ARBA00022729"/>
    </source>
</evidence>
<evidence type="ECO:0000313" key="4">
    <source>
        <dbReference type="Proteomes" id="UP000473278"/>
    </source>
</evidence>
<dbReference type="InterPro" id="IPR013517">
    <property type="entry name" value="FG-GAP"/>
</dbReference>
<dbReference type="Gene3D" id="2.130.10.130">
    <property type="entry name" value="Integrin alpha, N-terminal"/>
    <property type="match status" value="3"/>
</dbReference>
<keyword evidence="1" id="KW-0732">Signal</keyword>
<dbReference type="Pfam" id="PF13517">
    <property type="entry name" value="FG-GAP_3"/>
    <property type="match status" value="6"/>
</dbReference>
<evidence type="ECO:0000259" key="2">
    <source>
        <dbReference type="Pfam" id="PF07593"/>
    </source>
</evidence>
<dbReference type="PANTHER" id="PTHR16026">
    <property type="entry name" value="CARTILAGE ACIDIC PROTEIN 1"/>
    <property type="match status" value="1"/>
</dbReference>
<reference evidence="3 4" key="1">
    <citation type="submission" date="2020-02" db="EMBL/GenBank/DDBJ databases">
        <title>Balneolaceae bacterium YR4-1, complete genome.</title>
        <authorList>
            <person name="Li Y."/>
            <person name="Wu S."/>
        </authorList>
    </citation>
    <scope>NUCLEOTIDE SEQUENCE [LARGE SCALE GENOMIC DNA]</scope>
    <source>
        <strain evidence="3 4">YR4-1</strain>
    </source>
</reference>